<protein>
    <submittedName>
        <fullName evidence="1">Uncharacterized protein</fullName>
    </submittedName>
</protein>
<evidence type="ECO:0000313" key="2">
    <source>
        <dbReference type="Proteomes" id="UP000188174"/>
    </source>
</evidence>
<gene>
    <name evidence="1" type="ORF">B0E33_01365</name>
</gene>
<accession>A0ABN4WL78</accession>
<dbReference type="RefSeq" id="WP_077290190.1">
    <property type="nucleotide sequence ID" value="NZ_CP019630.1"/>
</dbReference>
<sequence length="66" mass="7568">MAGLVIIPESMEQAMKRDLDRLRDSLPENEREAFEAERHIHRQTIIDHFAEYGSYPEIGGVEKAVA</sequence>
<evidence type="ECO:0000313" key="1">
    <source>
        <dbReference type="EMBL" id="AQQ02404.1"/>
    </source>
</evidence>
<dbReference type="EMBL" id="CP019630">
    <property type="protein sequence ID" value="AQQ02404.1"/>
    <property type="molecule type" value="Genomic_DNA"/>
</dbReference>
<dbReference type="Proteomes" id="UP000188174">
    <property type="component" value="Chromosome"/>
</dbReference>
<keyword evidence="2" id="KW-1185">Reference proteome</keyword>
<proteinExistence type="predicted"/>
<organism evidence="1 2">
    <name type="scientific">Roseibium algicola</name>
    <dbReference type="NCBI Taxonomy" id="2857014"/>
    <lineage>
        <taxon>Bacteria</taxon>
        <taxon>Pseudomonadati</taxon>
        <taxon>Pseudomonadota</taxon>
        <taxon>Alphaproteobacteria</taxon>
        <taxon>Hyphomicrobiales</taxon>
        <taxon>Stappiaceae</taxon>
        <taxon>Roseibium</taxon>
    </lineage>
</organism>
<reference evidence="1 2" key="1">
    <citation type="submission" date="2017-02" db="EMBL/GenBank/DDBJ databases">
        <authorList>
            <person name="Jeong S."/>
        </authorList>
    </citation>
    <scope>NUCLEOTIDE SEQUENCE [LARGE SCALE GENOMIC DNA]</scope>
    <source>
        <strain evidence="1 2">RMAR6-6</strain>
    </source>
</reference>
<name>A0ABN4WL78_9HYPH</name>